<sequence>MNYDKAKAIDVPRSIIGPMQSRQEFHGDRSQIQRWTNGTDCNTTTQRTFDNDFPLLRPIVSLRPVMTGAGATTVGELAFFLTQIVHHCNFHLGISLGI</sequence>
<accession>A0A392M2U5</accession>
<evidence type="ECO:0000313" key="2">
    <source>
        <dbReference type="Proteomes" id="UP000265520"/>
    </source>
</evidence>
<proteinExistence type="predicted"/>
<gene>
    <name evidence="1" type="ORF">A2U01_0002411</name>
</gene>
<name>A0A392M2U5_9FABA</name>
<comment type="caution">
    <text evidence="1">The sequence shown here is derived from an EMBL/GenBank/DDBJ whole genome shotgun (WGS) entry which is preliminary data.</text>
</comment>
<protein>
    <submittedName>
        <fullName evidence="1">Uncharacterized protein</fullName>
    </submittedName>
</protein>
<keyword evidence="2" id="KW-1185">Reference proteome</keyword>
<evidence type="ECO:0000313" key="1">
    <source>
        <dbReference type="EMBL" id="MCH81620.1"/>
    </source>
</evidence>
<reference evidence="1 2" key="1">
    <citation type="journal article" date="2018" name="Front. Plant Sci.">
        <title>Red Clover (Trifolium pratense) and Zigzag Clover (T. medium) - A Picture of Genomic Similarities and Differences.</title>
        <authorList>
            <person name="Dluhosova J."/>
            <person name="Istvanek J."/>
            <person name="Nedelnik J."/>
            <person name="Repkova J."/>
        </authorList>
    </citation>
    <scope>NUCLEOTIDE SEQUENCE [LARGE SCALE GENOMIC DNA]</scope>
    <source>
        <strain evidence="2">cv. 10/8</strain>
        <tissue evidence="1">Leaf</tissue>
    </source>
</reference>
<dbReference type="AlphaFoldDB" id="A0A392M2U5"/>
<organism evidence="1 2">
    <name type="scientific">Trifolium medium</name>
    <dbReference type="NCBI Taxonomy" id="97028"/>
    <lineage>
        <taxon>Eukaryota</taxon>
        <taxon>Viridiplantae</taxon>
        <taxon>Streptophyta</taxon>
        <taxon>Embryophyta</taxon>
        <taxon>Tracheophyta</taxon>
        <taxon>Spermatophyta</taxon>
        <taxon>Magnoliopsida</taxon>
        <taxon>eudicotyledons</taxon>
        <taxon>Gunneridae</taxon>
        <taxon>Pentapetalae</taxon>
        <taxon>rosids</taxon>
        <taxon>fabids</taxon>
        <taxon>Fabales</taxon>
        <taxon>Fabaceae</taxon>
        <taxon>Papilionoideae</taxon>
        <taxon>50 kb inversion clade</taxon>
        <taxon>NPAAA clade</taxon>
        <taxon>Hologalegina</taxon>
        <taxon>IRL clade</taxon>
        <taxon>Trifolieae</taxon>
        <taxon>Trifolium</taxon>
    </lineage>
</organism>
<dbReference type="Proteomes" id="UP000265520">
    <property type="component" value="Unassembled WGS sequence"/>
</dbReference>
<dbReference type="EMBL" id="LXQA010002540">
    <property type="protein sequence ID" value="MCH81620.1"/>
    <property type="molecule type" value="Genomic_DNA"/>
</dbReference>